<evidence type="ECO:0000256" key="3">
    <source>
        <dbReference type="ARBA" id="ARBA00022643"/>
    </source>
</evidence>
<dbReference type="InterPro" id="IPR044152">
    <property type="entry name" value="YqjM-like"/>
</dbReference>
<name>A0A8I0L644_XANCI</name>
<comment type="caution">
    <text evidence="7">The sequence shown here is derived from an EMBL/GenBank/DDBJ whole genome shotgun (WGS) entry which is preliminary data.</text>
</comment>
<dbReference type="InterPro" id="IPR013785">
    <property type="entry name" value="Aldolase_TIM"/>
</dbReference>
<feature type="domain" description="NADH:flavin oxidoreductase/NADH oxidase N-terminal" evidence="6">
    <location>
        <begin position="24"/>
        <end position="86"/>
    </location>
</feature>
<accession>A0A8I0L644</accession>
<evidence type="ECO:0000256" key="4">
    <source>
        <dbReference type="ARBA" id="ARBA00022857"/>
    </source>
</evidence>
<keyword evidence="3" id="KW-0288">FMN</keyword>
<keyword evidence="5" id="KW-0560">Oxidoreductase</keyword>
<evidence type="ECO:0000313" key="8">
    <source>
        <dbReference type="Proteomes" id="UP000653002"/>
    </source>
</evidence>
<dbReference type="Pfam" id="PF00724">
    <property type="entry name" value="Oxidored_FMN"/>
    <property type="match status" value="1"/>
</dbReference>
<dbReference type="InterPro" id="IPR001155">
    <property type="entry name" value="OxRdtase_FMN_N"/>
</dbReference>
<dbReference type="PANTHER" id="PTHR43303:SF4">
    <property type="entry name" value="NADPH DEHYDROGENASE C23G7.10C-RELATED"/>
    <property type="match status" value="1"/>
</dbReference>
<proteinExistence type="predicted"/>
<dbReference type="PANTHER" id="PTHR43303">
    <property type="entry name" value="NADPH DEHYDROGENASE C23G7.10C-RELATED"/>
    <property type="match status" value="1"/>
</dbReference>
<evidence type="ECO:0000256" key="5">
    <source>
        <dbReference type="ARBA" id="ARBA00023002"/>
    </source>
</evidence>
<dbReference type="GO" id="GO:0050661">
    <property type="term" value="F:NADP binding"/>
    <property type="evidence" value="ECO:0007669"/>
    <property type="project" value="InterPro"/>
</dbReference>
<dbReference type="Gene3D" id="3.20.20.70">
    <property type="entry name" value="Aldolase class I"/>
    <property type="match status" value="1"/>
</dbReference>
<evidence type="ECO:0000256" key="1">
    <source>
        <dbReference type="ARBA" id="ARBA00001917"/>
    </source>
</evidence>
<organism evidence="7 8">
    <name type="scientific">Xanthomonas citri pv. citri</name>
    <dbReference type="NCBI Taxonomy" id="611301"/>
    <lineage>
        <taxon>Bacteria</taxon>
        <taxon>Pseudomonadati</taxon>
        <taxon>Pseudomonadota</taxon>
        <taxon>Gammaproteobacteria</taxon>
        <taxon>Lysobacterales</taxon>
        <taxon>Lysobacteraceae</taxon>
        <taxon>Xanthomonas</taxon>
    </lineage>
</organism>
<evidence type="ECO:0000259" key="6">
    <source>
        <dbReference type="Pfam" id="PF00724"/>
    </source>
</evidence>
<keyword evidence="4" id="KW-0521">NADP</keyword>
<feature type="non-terminal residue" evidence="7">
    <location>
        <position position="86"/>
    </location>
</feature>
<dbReference type="GO" id="GO:0010181">
    <property type="term" value="F:FMN binding"/>
    <property type="evidence" value="ECO:0007669"/>
    <property type="project" value="InterPro"/>
</dbReference>
<keyword evidence="2" id="KW-0285">Flavoprotein</keyword>
<dbReference type="EMBL" id="JAABFR010002222">
    <property type="protein sequence ID" value="MBD4339309.1"/>
    <property type="molecule type" value="Genomic_DNA"/>
</dbReference>
<gene>
    <name evidence="7" type="ORF">GUH15_25315</name>
</gene>
<protein>
    <submittedName>
        <fullName evidence="7">NADH oxidase</fullName>
    </submittedName>
</protein>
<sequence>GRGVHPDLIKGEYGLAPTPLPIPGQYPYLKEMDQRDIENIISDYVDCSVRLKKAQFDGVNIHAAHGNLLAAFLSPLTNHRVDSYGG</sequence>
<evidence type="ECO:0000256" key="2">
    <source>
        <dbReference type="ARBA" id="ARBA00022630"/>
    </source>
</evidence>
<feature type="non-terminal residue" evidence="7">
    <location>
        <position position="1"/>
    </location>
</feature>
<dbReference type="Proteomes" id="UP000653002">
    <property type="component" value="Unassembled WGS sequence"/>
</dbReference>
<dbReference type="AlphaFoldDB" id="A0A8I0L644"/>
<dbReference type="GO" id="GO:0003959">
    <property type="term" value="F:NADPH dehydrogenase activity"/>
    <property type="evidence" value="ECO:0007669"/>
    <property type="project" value="InterPro"/>
</dbReference>
<evidence type="ECO:0000313" key="7">
    <source>
        <dbReference type="EMBL" id="MBD4339309.1"/>
    </source>
</evidence>
<reference evidence="7" key="1">
    <citation type="submission" date="2020-01" db="EMBL/GenBank/DDBJ databases">
        <authorList>
            <person name="Richard D."/>
        </authorList>
    </citation>
    <scope>NUCLEOTIDE SEQUENCE</scope>
    <source>
        <strain evidence="7">JP541</strain>
    </source>
</reference>
<comment type="cofactor">
    <cofactor evidence="1">
        <name>FMN</name>
        <dbReference type="ChEBI" id="CHEBI:58210"/>
    </cofactor>
</comment>
<dbReference type="SUPFAM" id="SSF51395">
    <property type="entry name" value="FMN-linked oxidoreductases"/>
    <property type="match status" value="1"/>
</dbReference>